<dbReference type="PANTHER" id="PTHR11601:SF34">
    <property type="entry name" value="CYSTEINE DESULFURASE"/>
    <property type="match status" value="1"/>
</dbReference>
<dbReference type="InterPro" id="IPR015422">
    <property type="entry name" value="PyrdxlP-dep_Trfase_small"/>
</dbReference>
<keyword evidence="5" id="KW-0663">Pyridoxal phosphate</keyword>
<protein>
    <submittedName>
        <fullName evidence="10">Cysteine desulfurase</fullName>
    </submittedName>
</protein>
<evidence type="ECO:0000256" key="2">
    <source>
        <dbReference type="ARBA" id="ARBA00006490"/>
    </source>
</evidence>
<evidence type="ECO:0000256" key="6">
    <source>
        <dbReference type="ARBA" id="ARBA00023004"/>
    </source>
</evidence>
<evidence type="ECO:0000313" key="10">
    <source>
        <dbReference type="EMBL" id="HEN15285.1"/>
    </source>
</evidence>
<comment type="similarity">
    <text evidence="2">Belongs to the class-V pyridoxal-phosphate-dependent aminotransferase family. NifS/IscS subfamily.</text>
</comment>
<comment type="catalytic activity">
    <reaction evidence="8">
        <text>(sulfur carrier)-H + L-cysteine = (sulfur carrier)-SH + L-alanine</text>
        <dbReference type="Rhea" id="RHEA:43892"/>
        <dbReference type="Rhea" id="RHEA-COMP:14737"/>
        <dbReference type="Rhea" id="RHEA-COMP:14739"/>
        <dbReference type="ChEBI" id="CHEBI:29917"/>
        <dbReference type="ChEBI" id="CHEBI:35235"/>
        <dbReference type="ChEBI" id="CHEBI:57972"/>
        <dbReference type="ChEBI" id="CHEBI:64428"/>
        <dbReference type="EC" id="2.8.1.7"/>
    </reaction>
</comment>
<evidence type="ECO:0000256" key="4">
    <source>
        <dbReference type="ARBA" id="ARBA00022723"/>
    </source>
</evidence>
<sequence>MSPTPLDLDANATTRPLPEVVDTVAKHLRDLWGNPGSRHALGRAARRVLEASRESIAAILGAEPDEVLFTSGGTEANNTAVFGLVRGNGGTIVLSPAEHPATLEACRVLMRRGFALHRLPVDSQGRLVLDEHTGQKPTGCNPWASDTRLAAIILAHNETGVIQDVAPLVERCREHNVPLHLDAVQAVGKIPVDFHALGATTLSFGAHKFHGPRGIGGLLIRKGTRLTPLLYGGHQEQDRRAGTEAVPLIAGMAKALELWHADRDRRTQHLTTLRDRLQGALTERCAPVVVNSGEARRLPNTLSIAFPGLDGEALLVALDLAGVCCSLGSTCASGSTEPAPILVAMGAGSDVYRSSVRLSVSAANTLAEIDAAVERIAEVVSRLRQSARPVL</sequence>
<keyword evidence="4" id="KW-0479">Metal-binding</keyword>
<evidence type="ECO:0000256" key="3">
    <source>
        <dbReference type="ARBA" id="ARBA00022679"/>
    </source>
</evidence>
<comment type="caution">
    <text evidence="10">The sequence shown here is derived from an EMBL/GenBank/DDBJ whole genome shotgun (WGS) entry which is preliminary data.</text>
</comment>
<dbReference type="GO" id="GO:0051536">
    <property type="term" value="F:iron-sulfur cluster binding"/>
    <property type="evidence" value="ECO:0007669"/>
    <property type="project" value="UniProtKB-KW"/>
</dbReference>
<dbReference type="PANTHER" id="PTHR11601">
    <property type="entry name" value="CYSTEINE DESULFURYLASE FAMILY MEMBER"/>
    <property type="match status" value="1"/>
</dbReference>
<evidence type="ECO:0000256" key="5">
    <source>
        <dbReference type="ARBA" id="ARBA00022898"/>
    </source>
</evidence>
<keyword evidence="3" id="KW-0808">Transferase</keyword>
<dbReference type="Pfam" id="PF00266">
    <property type="entry name" value="Aminotran_5"/>
    <property type="match status" value="1"/>
</dbReference>
<keyword evidence="6" id="KW-0408">Iron</keyword>
<dbReference type="SUPFAM" id="SSF53383">
    <property type="entry name" value="PLP-dependent transferases"/>
    <property type="match status" value="1"/>
</dbReference>
<organism evidence="10">
    <name type="scientific">Schlesneria paludicola</name>
    <dbReference type="NCBI Taxonomy" id="360056"/>
    <lineage>
        <taxon>Bacteria</taxon>
        <taxon>Pseudomonadati</taxon>
        <taxon>Planctomycetota</taxon>
        <taxon>Planctomycetia</taxon>
        <taxon>Planctomycetales</taxon>
        <taxon>Planctomycetaceae</taxon>
        <taxon>Schlesneria</taxon>
    </lineage>
</organism>
<comment type="cofactor">
    <cofactor evidence="1">
        <name>pyridoxal 5'-phosphate</name>
        <dbReference type="ChEBI" id="CHEBI:597326"/>
    </cofactor>
</comment>
<feature type="domain" description="Aminotransferase class V" evidence="9">
    <location>
        <begin position="8"/>
        <end position="371"/>
    </location>
</feature>
<dbReference type="InterPro" id="IPR015421">
    <property type="entry name" value="PyrdxlP-dep_Trfase_major"/>
</dbReference>
<name>A0A7C2JYY8_9PLAN</name>
<dbReference type="GO" id="GO:0031071">
    <property type="term" value="F:cysteine desulfurase activity"/>
    <property type="evidence" value="ECO:0007669"/>
    <property type="project" value="UniProtKB-EC"/>
</dbReference>
<evidence type="ECO:0000256" key="8">
    <source>
        <dbReference type="ARBA" id="ARBA00050776"/>
    </source>
</evidence>
<dbReference type="InterPro" id="IPR000192">
    <property type="entry name" value="Aminotrans_V_dom"/>
</dbReference>
<accession>A0A7C2JYY8</accession>
<keyword evidence="7" id="KW-0411">Iron-sulfur</keyword>
<dbReference type="InterPro" id="IPR016454">
    <property type="entry name" value="Cysteine_dSase"/>
</dbReference>
<dbReference type="InterPro" id="IPR015424">
    <property type="entry name" value="PyrdxlP-dep_Trfase"/>
</dbReference>
<dbReference type="Gene3D" id="3.90.1150.10">
    <property type="entry name" value="Aspartate Aminotransferase, domain 1"/>
    <property type="match status" value="1"/>
</dbReference>
<proteinExistence type="inferred from homology"/>
<dbReference type="Gene3D" id="3.40.640.10">
    <property type="entry name" value="Type I PLP-dependent aspartate aminotransferase-like (Major domain)"/>
    <property type="match status" value="1"/>
</dbReference>
<dbReference type="GO" id="GO:0046872">
    <property type="term" value="F:metal ion binding"/>
    <property type="evidence" value="ECO:0007669"/>
    <property type="project" value="UniProtKB-KW"/>
</dbReference>
<dbReference type="EMBL" id="DSOK01000216">
    <property type="protein sequence ID" value="HEN15285.1"/>
    <property type="molecule type" value="Genomic_DNA"/>
</dbReference>
<evidence type="ECO:0000256" key="7">
    <source>
        <dbReference type="ARBA" id="ARBA00023014"/>
    </source>
</evidence>
<dbReference type="Gene3D" id="1.10.260.50">
    <property type="match status" value="1"/>
</dbReference>
<reference evidence="10" key="1">
    <citation type="journal article" date="2020" name="mSystems">
        <title>Genome- and Community-Level Interaction Insights into Carbon Utilization and Element Cycling Functions of Hydrothermarchaeota in Hydrothermal Sediment.</title>
        <authorList>
            <person name="Zhou Z."/>
            <person name="Liu Y."/>
            <person name="Xu W."/>
            <person name="Pan J."/>
            <person name="Luo Z.H."/>
            <person name="Li M."/>
        </authorList>
    </citation>
    <scope>NUCLEOTIDE SEQUENCE [LARGE SCALE GENOMIC DNA]</scope>
    <source>
        <strain evidence="10">SpSt-339</strain>
    </source>
</reference>
<evidence type="ECO:0000259" key="9">
    <source>
        <dbReference type="Pfam" id="PF00266"/>
    </source>
</evidence>
<evidence type="ECO:0000256" key="1">
    <source>
        <dbReference type="ARBA" id="ARBA00001933"/>
    </source>
</evidence>
<dbReference type="PIRSF" id="PIRSF005572">
    <property type="entry name" value="NifS"/>
    <property type="match status" value="1"/>
</dbReference>
<dbReference type="AlphaFoldDB" id="A0A7C2JYY8"/>
<gene>
    <name evidence="10" type="ORF">ENQ76_07440</name>
</gene>